<feature type="transmembrane region" description="Helical" evidence="8">
    <location>
        <begin position="315"/>
        <end position="336"/>
    </location>
</feature>
<feature type="transmembrane region" description="Helical" evidence="8">
    <location>
        <begin position="79"/>
        <end position="98"/>
    </location>
</feature>
<feature type="transmembrane region" description="Helical" evidence="8">
    <location>
        <begin position="252"/>
        <end position="273"/>
    </location>
</feature>
<keyword evidence="4 8" id="KW-0812">Transmembrane</keyword>
<dbReference type="InterPro" id="IPR043968">
    <property type="entry name" value="SGNH"/>
</dbReference>
<evidence type="ECO:0000256" key="8">
    <source>
        <dbReference type="SAM" id="Phobius"/>
    </source>
</evidence>
<feature type="transmembrane region" description="Helical" evidence="8">
    <location>
        <begin position="139"/>
        <end position="161"/>
    </location>
</feature>
<evidence type="ECO:0000256" key="5">
    <source>
        <dbReference type="ARBA" id="ARBA00022989"/>
    </source>
</evidence>
<dbReference type="GO" id="GO:0016788">
    <property type="term" value="F:hydrolase activity, acting on ester bonds"/>
    <property type="evidence" value="ECO:0007669"/>
    <property type="project" value="UniProtKB-ARBA"/>
</dbReference>
<protein>
    <submittedName>
        <fullName evidence="11">Acyltransferase family protein</fullName>
    </submittedName>
</protein>
<dbReference type="InterPro" id="IPR002656">
    <property type="entry name" value="Acyl_transf_3_dom"/>
</dbReference>
<sequence>MTHPTSELKYRPDIDGLRAVAVIAVVLYHSFPTWFVSGFIGVDVFFVISGYLISTIIMGQLERGSFSLADFYSRRIRRIFPALTTVLLATLLFGWAVLLHGEFRQIGKHVAAGGGFVSNLVLWWESGYFDNAANTKPLLHLWSLGVEEQFYLVWPLILWLLFARRMNFLLITAVIFVLSMAANVLSIDTSPSAVFFSPLTRFWELMSGGVAAYLHLHHRPWSARQQGLASGAGALLLLAGFALIKPQMLFPGWWAALPVLGAFLLIMAGPGAWCNRLLLSRKAAVWIGLISYPLYLWHWPLISYSYILFGEKPPYQVKFAVVAAAFVLAAATYRLLELPLRAVTDKKRVVGGLAGAMVALSVAGLAISAGMVKERIDAHGADIYLNALNDSDFPGPLFVPLRHDGITFQKLSSPGKGLTVFLGDSVMQQYGPYVEQQVREHGAQTSSIIFATAGGCPPIPGVIRLPLAKFPRCRQAVDAAYALAAGPAVDTVVIGAAWNGYFQADNSNLQIDDGGARLTFPQAPAMEAAYQSLQRGMAALRARGKRVVLVLQPPSGDAYDPRRMYTGSRWSSIHPLPEIRAVALDRYQADNAAPLARLRAIAQQTGAELIDPSQFLCAANACPVLDASGQPLYTDPIHMRPAYVKRAAAYLRPAIDARG</sequence>
<accession>A0A6L6PR17</accession>
<dbReference type="Pfam" id="PF19040">
    <property type="entry name" value="SGNH"/>
    <property type="match status" value="1"/>
</dbReference>
<dbReference type="GO" id="GO:0005886">
    <property type="term" value="C:plasma membrane"/>
    <property type="evidence" value="ECO:0007669"/>
    <property type="project" value="UniProtKB-SubCell"/>
</dbReference>
<dbReference type="EMBL" id="WNKY01000060">
    <property type="protein sequence ID" value="MTV41548.1"/>
    <property type="molecule type" value="Genomic_DNA"/>
</dbReference>
<evidence type="ECO:0000313" key="11">
    <source>
        <dbReference type="EMBL" id="MTV41548.1"/>
    </source>
</evidence>
<keyword evidence="7 11" id="KW-0012">Acyltransferase</keyword>
<dbReference type="OrthoDB" id="9814807at2"/>
<dbReference type="PANTHER" id="PTHR23028:SF53">
    <property type="entry name" value="ACYL_TRANSF_3 DOMAIN-CONTAINING PROTEIN"/>
    <property type="match status" value="1"/>
</dbReference>
<evidence type="ECO:0000259" key="10">
    <source>
        <dbReference type="Pfam" id="PF19040"/>
    </source>
</evidence>
<evidence type="ECO:0000313" key="12">
    <source>
        <dbReference type="Proteomes" id="UP000475582"/>
    </source>
</evidence>
<feature type="transmembrane region" description="Helical" evidence="8">
    <location>
        <begin position="228"/>
        <end position="246"/>
    </location>
</feature>
<keyword evidence="3 11" id="KW-0808">Transferase</keyword>
<name>A0A6L6PR17_9BURK</name>
<dbReference type="GO" id="GO:0009103">
    <property type="term" value="P:lipopolysaccharide biosynthetic process"/>
    <property type="evidence" value="ECO:0007669"/>
    <property type="project" value="TreeGrafter"/>
</dbReference>
<dbReference type="RefSeq" id="WP_155467820.1">
    <property type="nucleotide sequence ID" value="NZ_WNKY01000060.1"/>
</dbReference>
<keyword evidence="5 8" id="KW-1133">Transmembrane helix</keyword>
<evidence type="ECO:0000256" key="2">
    <source>
        <dbReference type="ARBA" id="ARBA00022475"/>
    </source>
</evidence>
<evidence type="ECO:0000256" key="6">
    <source>
        <dbReference type="ARBA" id="ARBA00023136"/>
    </source>
</evidence>
<organism evidence="11 12">
    <name type="scientific">Duganella radicis</name>
    <dbReference type="NCBI Taxonomy" id="551988"/>
    <lineage>
        <taxon>Bacteria</taxon>
        <taxon>Pseudomonadati</taxon>
        <taxon>Pseudomonadota</taxon>
        <taxon>Betaproteobacteria</taxon>
        <taxon>Burkholderiales</taxon>
        <taxon>Oxalobacteraceae</taxon>
        <taxon>Telluria group</taxon>
        <taxon>Duganella</taxon>
    </lineage>
</organism>
<evidence type="ECO:0000259" key="9">
    <source>
        <dbReference type="Pfam" id="PF01757"/>
    </source>
</evidence>
<dbReference type="InterPro" id="IPR050879">
    <property type="entry name" value="Acyltransferase_3"/>
</dbReference>
<feature type="transmembrane region" description="Helical" evidence="8">
    <location>
        <begin position="168"/>
        <end position="187"/>
    </location>
</feature>
<dbReference type="Proteomes" id="UP000475582">
    <property type="component" value="Unassembled WGS sequence"/>
</dbReference>
<evidence type="ECO:0000256" key="4">
    <source>
        <dbReference type="ARBA" id="ARBA00022692"/>
    </source>
</evidence>
<feature type="domain" description="Acyltransferase 3" evidence="9">
    <location>
        <begin position="13"/>
        <end position="329"/>
    </location>
</feature>
<reference evidence="11 12" key="1">
    <citation type="submission" date="2019-11" db="EMBL/GenBank/DDBJ databases">
        <title>Type strains purchased from KCTC, JCM and DSMZ.</title>
        <authorList>
            <person name="Lu H."/>
        </authorList>
    </citation>
    <scope>NUCLEOTIDE SEQUENCE [LARGE SCALE GENOMIC DNA]</scope>
    <source>
        <strain evidence="11 12">KCTC 22382</strain>
    </source>
</reference>
<feature type="transmembrane region" description="Helical" evidence="8">
    <location>
        <begin position="193"/>
        <end position="216"/>
    </location>
</feature>
<dbReference type="Pfam" id="PF01757">
    <property type="entry name" value="Acyl_transf_3"/>
    <property type="match status" value="1"/>
</dbReference>
<dbReference type="AlphaFoldDB" id="A0A6L6PR17"/>
<keyword evidence="12" id="KW-1185">Reference proteome</keyword>
<dbReference type="GO" id="GO:0016747">
    <property type="term" value="F:acyltransferase activity, transferring groups other than amino-acyl groups"/>
    <property type="evidence" value="ECO:0007669"/>
    <property type="project" value="InterPro"/>
</dbReference>
<dbReference type="SUPFAM" id="SSF52266">
    <property type="entry name" value="SGNH hydrolase"/>
    <property type="match status" value="1"/>
</dbReference>
<comment type="subcellular location">
    <subcellularLocation>
        <location evidence="1">Cell membrane</location>
        <topology evidence="1">Multi-pass membrane protein</topology>
    </subcellularLocation>
</comment>
<feature type="transmembrane region" description="Helical" evidence="8">
    <location>
        <begin position="285"/>
        <end position="309"/>
    </location>
</feature>
<evidence type="ECO:0000256" key="1">
    <source>
        <dbReference type="ARBA" id="ARBA00004651"/>
    </source>
</evidence>
<comment type="caution">
    <text evidence="11">The sequence shown here is derived from an EMBL/GenBank/DDBJ whole genome shotgun (WGS) entry which is preliminary data.</text>
</comment>
<dbReference type="Gene3D" id="3.40.50.1110">
    <property type="entry name" value="SGNH hydrolase"/>
    <property type="match status" value="1"/>
</dbReference>
<proteinExistence type="predicted"/>
<evidence type="ECO:0000256" key="3">
    <source>
        <dbReference type="ARBA" id="ARBA00022679"/>
    </source>
</evidence>
<keyword evidence="6 8" id="KW-0472">Membrane</keyword>
<evidence type="ECO:0000256" key="7">
    <source>
        <dbReference type="ARBA" id="ARBA00023315"/>
    </source>
</evidence>
<feature type="transmembrane region" description="Helical" evidence="8">
    <location>
        <begin position="348"/>
        <end position="372"/>
    </location>
</feature>
<dbReference type="PANTHER" id="PTHR23028">
    <property type="entry name" value="ACETYLTRANSFERASE"/>
    <property type="match status" value="1"/>
</dbReference>
<keyword evidence="2" id="KW-1003">Cell membrane</keyword>
<feature type="transmembrane region" description="Helical" evidence="8">
    <location>
        <begin position="34"/>
        <end position="58"/>
    </location>
</feature>
<dbReference type="InterPro" id="IPR036514">
    <property type="entry name" value="SGNH_hydro_sf"/>
</dbReference>
<feature type="domain" description="SGNH" evidence="10">
    <location>
        <begin position="419"/>
        <end position="651"/>
    </location>
</feature>
<gene>
    <name evidence="11" type="ORF">GM676_28750</name>
</gene>